<feature type="chain" id="PRO_5039450340" evidence="2">
    <location>
        <begin position="25"/>
        <end position="836"/>
    </location>
</feature>
<feature type="compositionally biased region" description="Polar residues" evidence="1">
    <location>
        <begin position="635"/>
        <end position="644"/>
    </location>
</feature>
<dbReference type="STRING" id="39482.ERS852491_01687"/>
<feature type="signal peptide" evidence="2">
    <location>
        <begin position="1"/>
        <end position="24"/>
    </location>
</feature>
<evidence type="ECO:0000313" key="4">
    <source>
        <dbReference type="Proteomes" id="UP000095544"/>
    </source>
</evidence>
<dbReference type="SUPFAM" id="SSF58104">
    <property type="entry name" value="Methyl-accepting chemotaxis protein (MCP) signaling domain"/>
    <property type="match status" value="1"/>
</dbReference>
<dbReference type="OrthoDB" id="9815841at2"/>
<sequence>MKNREYKTLVAIALAMSMAAGTLAVPVACYAKENTAKTEESAVKDTKTSESRVRPVKDETVYAKIDGSGSVTAVTVSDQLKNVKDASEIKDVSTLENIENVKGDEPFTQKSSSITWDGDSKDICYQGTTTRALPVGVTITYTLDGKSISAGELQGKNGHLLIRYQYQNTSGKNGSEYTPFLMVTGLILDADKFTNIKITNGKLVSDGDRDMALGMGLPQVKENLGVTDLDIPDYFELEADVTDYDAVEGITIATNDVFNSLETDKLDDLNDLKSSMNKLQDSANQLVDGSGELKSGLDTLLSSSGTLTDGIGQLVSGSSALKEGTETLATGSNELRDGSAALTEGASQLLDGTGALNTGAGELHAGLNLVSGKVTDELLPGVQALDAGVQEMQKSLGAQLPALCQGIAVLNDGIAQTAAGAAALDAGIQQLSDGAAALDAGTQQAAAGAANLNSGIQETAAGTGELSAAAWQLANALSAGPESQAAGDTTSSWDEVTQLQELETTLQGCEDLPEGTLEALEGVIGSLQADQNERDSLANTAPASDNSALSLLAQEVAAGATAIDTAFHGDGTNPGIAGGAAFLSAALNDGDPSNGVPSITYAASALNNALNTGDSSTGTASIRAGSAALNAALNTGDASTQTPSIKDGIGSLNEGVNGENGLSTQVNQGVSQLKAGTSQVLGGIDGNAGLAAGLKQLSEGASQVNTGAGTLHEKMGEASNGASSLMEGASRIASGAGDLNTGAGTLAAGIQTLQTGSGALIDGVKQLDDGAKTLNDGMIQFNDEGIKKLVSAFDGDLDGLLDKLNTMIDSSKKYTNFSGISDGMDGEVKFIFVSNK</sequence>
<evidence type="ECO:0000313" key="3">
    <source>
        <dbReference type="EMBL" id="CUO25247.1"/>
    </source>
</evidence>
<protein>
    <submittedName>
        <fullName evidence="3">X-X-X-Leu-X-X-Gly heptad repeats</fullName>
    </submittedName>
</protein>
<name>A0A174DJ75_9FIRM</name>
<proteinExistence type="predicted"/>
<feature type="region of interest" description="Disordered" evidence="1">
    <location>
        <begin position="635"/>
        <end position="661"/>
    </location>
</feature>
<evidence type="ECO:0000256" key="2">
    <source>
        <dbReference type="SAM" id="SignalP"/>
    </source>
</evidence>
<organism evidence="3 4">
    <name type="scientific">Faecalicatena contorta</name>
    <dbReference type="NCBI Taxonomy" id="39482"/>
    <lineage>
        <taxon>Bacteria</taxon>
        <taxon>Bacillati</taxon>
        <taxon>Bacillota</taxon>
        <taxon>Clostridia</taxon>
        <taxon>Lachnospirales</taxon>
        <taxon>Lachnospiraceae</taxon>
        <taxon>Faecalicatena</taxon>
    </lineage>
</organism>
<reference evidence="3 4" key="1">
    <citation type="submission" date="2015-09" db="EMBL/GenBank/DDBJ databases">
        <authorList>
            <consortium name="Pathogen Informatics"/>
        </authorList>
    </citation>
    <scope>NUCLEOTIDE SEQUENCE [LARGE SCALE GENOMIC DNA]</scope>
    <source>
        <strain evidence="3 4">2789STDY5834876</strain>
    </source>
</reference>
<keyword evidence="2" id="KW-0732">Signal</keyword>
<dbReference type="NCBIfam" id="TIGR03057">
    <property type="entry name" value="xxxLxxG_by_4"/>
    <property type="match status" value="6"/>
</dbReference>
<dbReference type="InterPro" id="IPR023908">
    <property type="entry name" value="xxxLxxG_rpt"/>
</dbReference>
<accession>A0A174DJ75</accession>
<dbReference type="AlphaFoldDB" id="A0A174DJ75"/>
<dbReference type="EMBL" id="CYZU01000012">
    <property type="protein sequence ID" value="CUO25247.1"/>
    <property type="molecule type" value="Genomic_DNA"/>
</dbReference>
<dbReference type="Proteomes" id="UP000095544">
    <property type="component" value="Unassembled WGS sequence"/>
</dbReference>
<dbReference type="Gene3D" id="1.10.287.950">
    <property type="entry name" value="Methyl-accepting chemotaxis protein"/>
    <property type="match status" value="3"/>
</dbReference>
<gene>
    <name evidence="3" type="ORF">ERS852491_01687</name>
</gene>
<evidence type="ECO:0000256" key="1">
    <source>
        <dbReference type="SAM" id="MobiDB-lite"/>
    </source>
</evidence>
<dbReference type="RefSeq" id="WP_055152544.1">
    <property type="nucleotide sequence ID" value="NZ_CYZU01000012.1"/>
</dbReference>